<dbReference type="Proteomes" id="UP000177281">
    <property type="component" value="Unassembled WGS sequence"/>
</dbReference>
<dbReference type="EMBL" id="MFFB01000003">
    <property type="protein sequence ID" value="OGE96453.1"/>
    <property type="molecule type" value="Genomic_DNA"/>
</dbReference>
<gene>
    <name evidence="1" type="ORF">A3B10_01585</name>
</gene>
<proteinExistence type="predicted"/>
<dbReference type="STRING" id="1817841.A3B10_01585"/>
<organism evidence="1 2">
    <name type="scientific">Candidatus Doudnabacteria bacterium RIFCSPLOWO2_01_FULL_44_21</name>
    <dbReference type="NCBI Taxonomy" id="1817841"/>
    <lineage>
        <taxon>Bacteria</taxon>
        <taxon>Candidatus Doudnaibacteriota</taxon>
    </lineage>
</organism>
<sequence>MTSPDEKDAREIEALRHNFEQELVRRNHLRAQILVSEGFTKGATEQEVFDFLTVGDEYISRLVKSPEIDVLAANFHFSLPVEEGEELQEYYKILLLDYIDEEEAYRNIPEHDPLVIQDILAASRTTALIYRKILGENPVNEFVHQTAVSLINDFISHDILIPDSIKRLFSKDELEDLVRSIKLYLPLDDEQLAEGRRRSVRKELGIGDLSDEQRARSIEQDERTKAVLANFDKFIPDLRTFTEHVLNARRGKLPV</sequence>
<reference evidence="1 2" key="1">
    <citation type="journal article" date="2016" name="Nat. Commun.">
        <title>Thousands of microbial genomes shed light on interconnected biogeochemical processes in an aquifer system.</title>
        <authorList>
            <person name="Anantharaman K."/>
            <person name="Brown C.T."/>
            <person name="Hug L.A."/>
            <person name="Sharon I."/>
            <person name="Castelle C.J."/>
            <person name="Probst A.J."/>
            <person name="Thomas B.C."/>
            <person name="Singh A."/>
            <person name="Wilkins M.J."/>
            <person name="Karaoz U."/>
            <person name="Brodie E.L."/>
            <person name="Williams K.H."/>
            <person name="Hubbard S.S."/>
            <person name="Banfield J.F."/>
        </authorList>
    </citation>
    <scope>NUCLEOTIDE SEQUENCE [LARGE SCALE GENOMIC DNA]</scope>
</reference>
<protein>
    <submittedName>
        <fullName evidence="1">Uncharacterized protein</fullName>
    </submittedName>
</protein>
<dbReference type="AlphaFoldDB" id="A0A1F5Q2Q2"/>
<name>A0A1F5Q2Q2_9BACT</name>
<comment type="caution">
    <text evidence="1">The sequence shown here is derived from an EMBL/GenBank/DDBJ whole genome shotgun (WGS) entry which is preliminary data.</text>
</comment>
<evidence type="ECO:0000313" key="2">
    <source>
        <dbReference type="Proteomes" id="UP000177281"/>
    </source>
</evidence>
<evidence type="ECO:0000313" key="1">
    <source>
        <dbReference type="EMBL" id="OGE96453.1"/>
    </source>
</evidence>
<accession>A0A1F5Q2Q2</accession>